<dbReference type="GO" id="GO:0017069">
    <property type="term" value="F:snRNA binding"/>
    <property type="evidence" value="ECO:0000318"/>
    <property type="project" value="GO_Central"/>
</dbReference>
<dbReference type="InterPro" id="IPR024160">
    <property type="entry name" value="BIN3_SAM-bd_dom"/>
</dbReference>
<name>A0A9K3NU06_HELAN</name>
<accession>A0A9K3NU06</accession>
<protein>
    <recommendedName>
        <fullName evidence="6">RNA methyltransferase</fullName>
        <ecNumber evidence="6">2.1.1.-</ecNumber>
    </recommendedName>
</protein>
<dbReference type="GO" id="GO:0008173">
    <property type="term" value="F:RNA methyltransferase activity"/>
    <property type="evidence" value="ECO:0000318"/>
    <property type="project" value="GO_Central"/>
</dbReference>
<dbReference type="PANTHER" id="PTHR12315:SF0">
    <property type="entry name" value="7SK SNRNA METHYLPHOSPHATE CAPPING ENZYME"/>
    <property type="match status" value="1"/>
</dbReference>
<dbReference type="AlphaFoldDB" id="A0A9K3NU06"/>
<evidence type="ECO:0000313" key="8">
    <source>
        <dbReference type="EMBL" id="KAF5812614.1"/>
    </source>
</evidence>
<reference evidence="8" key="1">
    <citation type="journal article" date="2017" name="Nature">
        <title>The sunflower genome provides insights into oil metabolism, flowering and Asterid evolution.</title>
        <authorList>
            <person name="Badouin H."/>
            <person name="Gouzy J."/>
            <person name="Grassa C.J."/>
            <person name="Murat F."/>
            <person name="Staton S.E."/>
            <person name="Cottret L."/>
            <person name="Lelandais-Briere C."/>
            <person name="Owens G.L."/>
            <person name="Carrere S."/>
            <person name="Mayjonade B."/>
            <person name="Legrand L."/>
            <person name="Gill N."/>
            <person name="Kane N.C."/>
            <person name="Bowers J.E."/>
            <person name="Hubner S."/>
            <person name="Bellec A."/>
            <person name="Berard A."/>
            <person name="Berges H."/>
            <person name="Blanchet N."/>
            <person name="Boniface M.C."/>
            <person name="Brunel D."/>
            <person name="Catrice O."/>
            <person name="Chaidir N."/>
            <person name="Claudel C."/>
            <person name="Donnadieu C."/>
            <person name="Faraut T."/>
            <person name="Fievet G."/>
            <person name="Helmstetter N."/>
            <person name="King M."/>
            <person name="Knapp S.J."/>
            <person name="Lai Z."/>
            <person name="Le Paslier M.C."/>
            <person name="Lippi Y."/>
            <person name="Lorenzon L."/>
            <person name="Mandel J.R."/>
            <person name="Marage G."/>
            <person name="Marchand G."/>
            <person name="Marquand E."/>
            <person name="Bret-Mestries E."/>
            <person name="Morien E."/>
            <person name="Nambeesan S."/>
            <person name="Nguyen T."/>
            <person name="Pegot-Espagnet P."/>
            <person name="Pouilly N."/>
            <person name="Raftis F."/>
            <person name="Sallet E."/>
            <person name="Schiex T."/>
            <person name="Thomas J."/>
            <person name="Vandecasteele C."/>
            <person name="Vares D."/>
            <person name="Vear F."/>
            <person name="Vautrin S."/>
            <person name="Crespi M."/>
            <person name="Mangin B."/>
            <person name="Burke J.M."/>
            <person name="Salse J."/>
            <person name="Munos S."/>
            <person name="Vincourt P."/>
            <person name="Rieseberg L.H."/>
            <person name="Langlade N.B."/>
        </authorList>
    </citation>
    <scope>NUCLEOTIDE SEQUENCE</scope>
    <source>
        <tissue evidence="8">Leaves</tissue>
    </source>
</reference>
<dbReference type="Proteomes" id="UP000215914">
    <property type="component" value="Unassembled WGS sequence"/>
</dbReference>
<keyword evidence="9" id="KW-1185">Reference proteome</keyword>
<evidence type="ECO:0000256" key="4">
    <source>
        <dbReference type="ARBA" id="ARBA00022691"/>
    </source>
</evidence>
<evidence type="ECO:0000256" key="2">
    <source>
        <dbReference type="ARBA" id="ARBA00022603"/>
    </source>
</evidence>
<proteinExistence type="inferred from homology"/>
<sequence length="112" mass="13049">MFIYFCSFVLSVSKWIHLNWGDEGLITLFSKVWRLLKPDGVFILEPQPWKSYISCRQVSEVASTNYKNLTIFPQQFQEILLDKIGFRKIENLSSSLTGSKTGFNRPILALWK</sequence>
<dbReference type="SUPFAM" id="SSF53335">
    <property type="entry name" value="S-adenosyl-L-methionine-dependent methyltransferases"/>
    <property type="match status" value="1"/>
</dbReference>
<dbReference type="InterPro" id="IPR010675">
    <property type="entry name" value="Bin3_C"/>
</dbReference>
<dbReference type="Gene3D" id="3.40.50.150">
    <property type="entry name" value="Vaccinia Virus protein VP39"/>
    <property type="match status" value="1"/>
</dbReference>
<dbReference type="GO" id="GO:0032259">
    <property type="term" value="P:methylation"/>
    <property type="evidence" value="ECO:0007669"/>
    <property type="project" value="UniProtKB-KW"/>
</dbReference>
<comment type="similarity">
    <text evidence="1 6">Belongs to the methyltransferase superfamily.</text>
</comment>
<dbReference type="PANTHER" id="PTHR12315">
    <property type="entry name" value="BICOID-INTERACTING PROTEIN RELATED"/>
    <property type="match status" value="1"/>
</dbReference>
<evidence type="ECO:0000256" key="1">
    <source>
        <dbReference type="ARBA" id="ARBA00008361"/>
    </source>
</evidence>
<keyword evidence="4 5" id="KW-0949">S-adenosyl-L-methionine</keyword>
<reference evidence="8" key="2">
    <citation type="submission" date="2020-06" db="EMBL/GenBank/DDBJ databases">
        <title>Helianthus annuus Genome sequencing and assembly Release 2.</title>
        <authorList>
            <person name="Gouzy J."/>
            <person name="Langlade N."/>
            <person name="Munos S."/>
        </authorList>
    </citation>
    <scope>NUCLEOTIDE SEQUENCE</scope>
    <source>
        <tissue evidence="8">Leaves</tissue>
    </source>
</reference>
<dbReference type="PROSITE" id="PS51515">
    <property type="entry name" value="BIN3_SAM"/>
    <property type="match status" value="1"/>
</dbReference>
<dbReference type="InterPro" id="IPR039772">
    <property type="entry name" value="Bin3-like"/>
</dbReference>
<dbReference type="GO" id="GO:0008171">
    <property type="term" value="F:O-methyltransferase activity"/>
    <property type="evidence" value="ECO:0000318"/>
    <property type="project" value="GO_Central"/>
</dbReference>
<feature type="domain" description="Bin3-type SAM" evidence="7">
    <location>
        <begin position="1"/>
        <end position="112"/>
    </location>
</feature>
<evidence type="ECO:0000259" key="7">
    <source>
        <dbReference type="PROSITE" id="PS51515"/>
    </source>
</evidence>
<dbReference type="InterPro" id="IPR029063">
    <property type="entry name" value="SAM-dependent_MTases_sf"/>
</dbReference>
<gene>
    <name evidence="8" type="ORF">HanXRQr2_Chr03g0088421</name>
</gene>
<evidence type="ECO:0000256" key="6">
    <source>
        <dbReference type="RuleBase" id="RU367087"/>
    </source>
</evidence>
<evidence type="ECO:0000256" key="5">
    <source>
        <dbReference type="PROSITE-ProRule" id="PRU00848"/>
    </source>
</evidence>
<dbReference type="EC" id="2.1.1.-" evidence="6"/>
<dbReference type="Pfam" id="PF06859">
    <property type="entry name" value="Bin3"/>
    <property type="match status" value="1"/>
</dbReference>
<dbReference type="EMBL" id="MNCJ02000318">
    <property type="protein sequence ID" value="KAF5812614.1"/>
    <property type="molecule type" value="Genomic_DNA"/>
</dbReference>
<keyword evidence="3 6" id="KW-0808">Transferase</keyword>
<organism evidence="8 9">
    <name type="scientific">Helianthus annuus</name>
    <name type="common">Common sunflower</name>
    <dbReference type="NCBI Taxonomy" id="4232"/>
    <lineage>
        <taxon>Eukaryota</taxon>
        <taxon>Viridiplantae</taxon>
        <taxon>Streptophyta</taxon>
        <taxon>Embryophyta</taxon>
        <taxon>Tracheophyta</taxon>
        <taxon>Spermatophyta</taxon>
        <taxon>Magnoliopsida</taxon>
        <taxon>eudicotyledons</taxon>
        <taxon>Gunneridae</taxon>
        <taxon>Pentapetalae</taxon>
        <taxon>asterids</taxon>
        <taxon>campanulids</taxon>
        <taxon>Asterales</taxon>
        <taxon>Asteraceae</taxon>
        <taxon>Asteroideae</taxon>
        <taxon>Heliantheae alliance</taxon>
        <taxon>Heliantheae</taxon>
        <taxon>Helianthus</taxon>
    </lineage>
</organism>
<comment type="caution">
    <text evidence="8">The sequence shown here is derived from an EMBL/GenBank/DDBJ whole genome shotgun (WGS) entry which is preliminary data.</text>
</comment>
<keyword evidence="2 6" id="KW-0489">Methyltransferase</keyword>
<dbReference type="GO" id="GO:0040031">
    <property type="term" value="P:snRNA modification"/>
    <property type="evidence" value="ECO:0000318"/>
    <property type="project" value="GO_Central"/>
</dbReference>
<evidence type="ECO:0000313" key="9">
    <source>
        <dbReference type="Proteomes" id="UP000215914"/>
    </source>
</evidence>
<dbReference type="Gramene" id="mRNA:HanXRQr2_Chr03g0088421">
    <property type="protein sequence ID" value="mRNA:HanXRQr2_Chr03g0088421"/>
    <property type="gene ID" value="HanXRQr2_Chr03g0088421"/>
</dbReference>
<evidence type="ECO:0000256" key="3">
    <source>
        <dbReference type="ARBA" id="ARBA00022679"/>
    </source>
</evidence>